<protein>
    <submittedName>
        <fullName evidence="1">Uncharacterized protein</fullName>
    </submittedName>
</protein>
<dbReference type="GO" id="GO:0003676">
    <property type="term" value="F:nucleic acid binding"/>
    <property type="evidence" value="ECO:0007669"/>
    <property type="project" value="InterPro"/>
</dbReference>
<comment type="caution">
    <text evidence="1">The sequence shown here is derived from an EMBL/GenBank/DDBJ whole genome shotgun (WGS) entry which is preliminary data.</text>
</comment>
<reference evidence="1 2" key="1">
    <citation type="journal article" date="2019" name="Sci. Rep.">
        <title>Orb-weaving spider Araneus ventricosus genome elucidates the spidroin gene catalogue.</title>
        <authorList>
            <person name="Kono N."/>
            <person name="Nakamura H."/>
            <person name="Ohtoshi R."/>
            <person name="Moran D.A.P."/>
            <person name="Shinohara A."/>
            <person name="Yoshida Y."/>
            <person name="Fujiwara M."/>
            <person name="Mori M."/>
            <person name="Tomita M."/>
            <person name="Arakawa K."/>
        </authorList>
    </citation>
    <scope>NUCLEOTIDE SEQUENCE [LARGE SCALE GENOMIC DNA]</scope>
</reference>
<dbReference type="PANTHER" id="PTHR47326:SF1">
    <property type="entry name" value="HTH PSQ-TYPE DOMAIN-CONTAINING PROTEIN"/>
    <property type="match status" value="1"/>
</dbReference>
<evidence type="ECO:0000313" key="1">
    <source>
        <dbReference type="EMBL" id="GBM58553.1"/>
    </source>
</evidence>
<dbReference type="InterPro" id="IPR036397">
    <property type="entry name" value="RNaseH_sf"/>
</dbReference>
<evidence type="ECO:0000313" key="2">
    <source>
        <dbReference type="Proteomes" id="UP000499080"/>
    </source>
</evidence>
<gene>
    <name evidence="1" type="ORF">AVEN_255333_1</name>
</gene>
<dbReference type="EMBL" id="BGPR01001639">
    <property type="protein sequence ID" value="GBM58553.1"/>
    <property type="molecule type" value="Genomic_DNA"/>
</dbReference>
<sequence length="230" mass="26473">MRIVHYTCDKPLPLLYQKVTVCCRFMAAFIVGPFFFGEIGPSGPVTCTVKRTRYESILRNQLIPALQQRGCVDSSIFTQDSAPQHIATPVKQLSLFHNSLALTCDFWLWGYLNDVLCGDPIPNLAELKNHLEQHIRYITTETLRSVVEHTVLRFQLIGENGGQHIEYFFSKSKPTSFSWWFHQFLHFLRFFGLGTIKNKFRFCFFDGFCLEAIKNRFFLLSAVAPSCRGG</sequence>
<dbReference type="Proteomes" id="UP000499080">
    <property type="component" value="Unassembled WGS sequence"/>
</dbReference>
<dbReference type="AlphaFoldDB" id="A0A4Y2GYM0"/>
<keyword evidence="2" id="KW-1185">Reference proteome</keyword>
<name>A0A4Y2GYM0_ARAVE</name>
<organism evidence="1 2">
    <name type="scientific">Araneus ventricosus</name>
    <name type="common">Orbweaver spider</name>
    <name type="synonym">Epeira ventricosa</name>
    <dbReference type="NCBI Taxonomy" id="182803"/>
    <lineage>
        <taxon>Eukaryota</taxon>
        <taxon>Metazoa</taxon>
        <taxon>Ecdysozoa</taxon>
        <taxon>Arthropoda</taxon>
        <taxon>Chelicerata</taxon>
        <taxon>Arachnida</taxon>
        <taxon>Araneae</taxon>
        <taxon>Araneomorphae</taxon>
        <taxon>Entelegynae</taxon>
        <taxon>Araneoidea</taxon>
        <taxon>Araneidae</taxon>
        <taxon>Araneus</taxon>
    </lineage>
</organism>
<dbReference type="PANTHER" id="PTHR47326">
    <property type="entry name" value="TRANSPOSABLE ELEMENT TC3 TRANSPOSASE-LIKE PROTEIN"/>
    <property type="match status" value="1"/>
</dbReference>
<proteinExistence type="predicted"/>
<dbReference type="OrthoDB" id="6436543at2759"/>
<accession>A0A4Y2GYM0</accession>
<dbReference type="Gene3D" id="3.30.420.10">
    <property type="entry name" value="Ribonuclease H-like superfamily/Ribonuclease H"/>
    <property type="match status" value="1"/>
</dbReference>